<proteinExistence type="predicted"/>
<gene>
    <name evidence="2" type="ORF">L3V18_14295</name>
</gene>
<keyword evidence="1" id="KW-0472">Membrane</keyword>
<evidence type="ECO:0000313" key="3">
    <source>
        <dbReference type="Proteomes" id="UP001430796"/>
    </source>
</evidence>
<organism evidence="2 3">
    <name type="scientific">Marilutibacter chinensis</name>
    <dbReference type="NCBI Taxonomy" id="2912247"/>
    <lineage>
        <taxon>Bacteria</taxon>
        <taxon>Pseudomonadati</taxon>
        <taxon>Pseudomonadota</taxon>
        <taxon>Gammaproteobacteria</taxon>
        <taxon>Lysobacterales</taxon>
        <taxon>Lysobacteraceae</taxon>
        <taxon>Marilutibacter</taxon>
    </lineage>
</organism>
<accession>A0ABS9HX88</accession>
<protein>
    <submittedName>
        <fullName evidence="2">Uncharacterized protein</fullName>
    </submittedName>
</protein>
<name>A0ABS9HX88_9GAMM</name>
<comment type="caution">
    <text evidence="2">The sequence shown here is derived from an EMBL/GenBank/DDBJ whole genome shotgun (WGS) entry which is preliminary data.</text>
</comment>
<reference evidence="3" key="1">
    <citation type="submission" date="2022-01" db="EMBL/GenBank/DDBJ databases">
        <title>Lysobacter chinensis sp. nov., a bacterium isolated from cow dung compost.</title>
        <authorList>
            <person name="Zhou L.Y."/>
        </authorList>
    </citation>
    <scope>NUCLEOTIDE SEQUENCE [LARGE SCALE GENOMIC DNA]</scope>
    <source>
        <strain evidence="3">TLK-CK17</strain>
    </source>
</reference>
<dbReference type="Proteomes" id="UP001430796">
    <property type="component" value="Unassembled WGS sequence"/>
</dbReference>
<evidence type="ECO:0000313" key="2">
    <source>
        <dbReference type="EMBL" id="MCF7222945.1"/>
    </source>
</evidence>
<reference evidence="2 3" key="3">
    <citation type="submission" date="2022-01" db="EMBL/GenBank/DDBJ databases">
        <authorList>
            <person name="Zhou L.Y."/>
        </authorList>
    </citation>
    <scope>NUCLEOTIDE SEQUENCE [LARGE SCALE GENOMIC DNA]</scope>
    <source>
        <strain evidence="2 3">TLK-CK17</strain>
    </source>
</reference>
<reference evidence="2 3" key="2">
    <citation type="submission" date="2022-01" db="EMBL/GenBank/DDBJ databases">
        <title>Lysobacter chinensis sp. nov., a bacterium isolated from cow dung compost.</title>
        <authorList>
            <person name="Liu Y."/>
        </authorList>
    </citation>
    <scope>NUCLEOTIDE SEQUENCE [LARGE SCALE GENOMIC DNA]</scope>
    <source>
        <strain evidence="2 3">TLK-CK17</strain>
    </source>
</reference>
<dbReference type="EMBL" id="JAKJPO010000009">
    <property type="protein sequence ID" value="MCF7222945.1"/>
    <property type="molecule type" value="Genomic_DNA"/>
</dbReference>
<feature type="transmembrane region" description="Helical" evidence="1">
    <location>
        <begin position="6"/>
        <end position="24"/>
    </location>
</feature>
<keyword evidence="1" id="KW-1133">Transmembrane helix</keyword>
<keyword evidence="3" id="KW-1185">Reference proteome</keyword>
<sequence length="91" mass="10601">MTDLQRPDLVLALAFVVIVVYPLYDYLMVGHHLRRVGSDYCRENGYTFIGIGHAKSHFSVIYRAGDSGKRRYARFILRTSFGRFRGVEWLE</sequence>
<evidence type="ECO:0000256" key="1">
    <source>
        <dbReference type="SAM" id="Phobius"/>
    </source>
</evidence>
<keyword evidence="1" id="KW-0812">Transmembrane</keyword>